<dbReference type="SUPFAM" id="SSF54427">
    <property type="entry name" value="NTF2-like"/>
    <property type="match status" value="1"/>
</dbReference>
<organism evidence="12 13">
    <name type="scientific">Branchiostoma belcheri</name>
    <name type="common">Amphioxus</name>
    <dbReference type="NCBI Taxonomy" id="7741"/>
    <lineage>
        <taxon>Eukaryota</taxon>
        <taxon>Metazoa</taxon>
        <taxon>Chordata</taxon>
        <taxon>Cephalochordata</taxon>
        <taxon>Leptocardii</taxon>
        <taxon>Amphioxiformes</taxon>
        <taxon>Branchiostomatidae</taxon>
        <taxon>Branchiostoma</taxon>
    </lineage>
</organism>
<evidence type="ECO:0000256" key="3">
    <source>
        <dbReference type="ARBA" id="ARBA00022980"/>
    </source>
</evidence>
<evidence type="ECO:0000313" key="13">
    <source>
        <dbReference type="RefSeq" id="XP_019630084.1"/>
    </source>
</evidence>
<keyword evidence="4" id="KW-0496">Mitochondrion</keyword>
<dbReference type="Gene3D" id="3.10.450.240">
    <property type="match status" value="1"/>
</dbReference>
<feature type="compositionally biased region" description="Basic and acidic residues" evidence="10">
    <location>
        <begin position="339"/>
        <end position="350"/>
    </location>
</feature>
<dbReference type="Pfam" id="PF04280">
    <property type="entry name" value="Tim44"/>
    <property type="match status" value="1"/>
</dbReference>
<protein>
    <recommendedName>
        <fullName evidence="7">Large ribosomal subunit protein mL45</fullName>
    </recommendedName>
    <alternativeName>
        <fullName evidence="8">39S ribosomal protein L45, mitochondrial</fullName>
    </alternativeName>
</protein>
<evidence type="ECO:0000256" key="2">
    <source>
        <dbReference type="ARBA" id="ARBA00022946"/>
    </source>
</evidence>
<evidence type="ECO:0000259" key="11">
    <source>
        <dbReference type="SMART" id="SM00978"/>
    </source>
</evidence>
<dbReference type="AlphaFoldDB" id="A0A6P4Z859"/>
<proteinExistence type="inferred from homology"/>
<evidence type="ECO:0000256" key="4">
    <source>
        <dbReference type="ARBA" id="ARBA00023128"/>
    </source>
</evidence>
<dbReference type="RefSeq" id="XP_019630084.1">
    <property type="nucleotide sequence ID" value="XM_019774525.1"/>
</dbReference>
<feature type="region of interest" description="Disordered" evidence="10">
    <location>
        <begin position="328"/>
        <end position="350"/>
    </location>
</feature>
<dbReference type="KEGG" id="bbel:109474253"/>
<evidence type="ECO:0000256" key="1">
    <source>
        <dbReference type="ARBA" id="ARBA00004173"/>
    </source>
</evidence>
<keyword evidence="3" id="KW-0689">Ribosomal protein</keyword>
<reference evidence="13" key="1">
    <citation type="submission" date="2025-08" db="UniProtKB">
        <authorList>
            <consortium name="RefSeq"/>
        </authorList>
    </citation>
    <scope>IDENTIFICATION</scope>
    <source>
        <tissue evidence="13">Gonad</tissue>
    </source>
</reference>
<dbReference type="SMART" id="SM00978">
    <property type="entry name" value="Tim44"/>
    <property type="match status" value="1"/>
</dbReference>
<dbReference type="InterPro" id="IPR007379">
    <property type="entry name" value="Tim44-like_dom"/>
</dbReference>
<dbReference type="PANTHER" id="PTHR28554:SF1">
    <property type="entry name" value="LARGE RIBOSOMAL SUBUNIT PROTEIN ML45"/>
    <property type="match status" value="1"/>
</dbReference>
<evidence type="ECO:0000256" key="10">
    <source>
        <dbReference type="SAM" id="MobiDB-lite"/>
    </source>
</evidence>
<name>A0A6P4Z859_BRABE</name>
<evidence type="ECO:0000256" key="8">
    <source>
        <dbReference type="ARBA" id="ARBA00043031"/>
    </source>
</evidence>
<dbReference type="GO" id="GO:0005840">
    <property type="term" value="C:ribosome"/>
    <property type="evidence" value="ECO:0007669"/>
    <property type="project" value="UniProtKB-KW"/>
</dbReference>
<sequence length="350" mass="40342">MAAPTFFSAVVRTRRCPHFQGLQAVLCPHIPAAPTSCVVVRTKKRMFIPKQANRSNKEFMEDPAAAMKRQGIVPDDKLDRQVNISCTPEVMDPYIPPEGDGRQSVLSKEGAVQRLSSAKALATSQISVRKIKEFDKEFSTKAFAGTAQEIYKEAHDCLANFNTRNRHRLHQLVTEKCYPDMVRGFRFRTIHWTFHESVEPPKVVHVRHNDLITKGNVYGQVTVRMHTRQTLAIYDKFGRLEFGDENLVKDVLEYVVFERHLPNPYSSWRMHTKIVPSWAPPKEPVIRTMFIPTSKKNPWDRAWDSEDPVPTPSEEAIRKFEELNEELNRKTGYNYTPTEPKETKEMTTTT</sequence>
<keyword evidence="5" id="KW-0687">Ribonucleoprotein</keyword>
<evidence type="ECO:0000256" key="9">
    <source>
        <dbReference type="ARBA" id="ARBA00045355"/>
    </source>
</evidence>
<dbReference type="GO" id="GO:0005739">
    <property type="term" value="C:mitochondrion"/>
    <property type="evidence" value="ECO:0007669"/>
    <property type="project" value="UniProtKB-SubCell"/>
</dbReference>
<dbReference type="OrthoDB" id="19619at2759"/>
<feature type="domain" description="Tim44-like" evidence="11">
    <location>
        <begin position="124"/>
        <end position="275"/>
    </location>
</feature>
<evidence type="ECO:0000256" key="5">
    <source>
        <dbReference type="ARBA" id="ARBA00023274"/>
    </source>
</evidence>
<dbReference type="InterPro" id="IPR032710">
    <property type="entry name" value="NTF2-like_dom_sf"/>
</dbReference>
<gene>
    <name evidence="13" type="primary">LOC109474253</name>
</gene>
<dbReference type="FunFam" id="3.10.450.240:FF:000003">
    <property type="entry name" value="39S ribosomal protein L45, mitochondrial"/>
    <property type="match status" value="1"/>
</dbReference>
<evidence type="ECO:0000256" key="6">
    <source>
        <dbReference type="ARBA" id="ARBA00038073"/>
    </source>
</evidence>
<comment type="similarity">
    <text evidence="6">Belongs to the mitochondrion-specific ribosomal protein mL45 family.</text>
</comment>
<dbReference type="Proteomes" id="UP000515135">
    <property type="component" value="Unplaced"/>
</dbReference>
<accession>A0A6P4Z859</accession>
<keyword evidence="2" id="KW-0809">Transit peptide</keyword>
<comment type="function">
    <text evidence="9">Component of the mitochondrial large ribosomal subunit (mt-LSU). Within the mitochondrial ribosomes, required to direct the nascent polypeptide toward the tunnel exit and position the exit at a distance from the membrane surface.</text>
</comment>
<evidence type="ECO:0000313" key="12">
    <source>
        <dbReference type="Proteomes" id="UP000515135"/>
    </source>
</evidence>
<keyword evidence="12" id="KW-1185">Reference proteome</keyword>
<dbReference type="GeneID" id="109474253"/>
<dbReference type="InterPro" id="IPR051975">
    <property type="entry name" value="mtLSU_mL45"/>
</dbReference>
<dbReference type="GO" id="GO:1990904">
    <property type="term" value="C:ribonucleoprotein complex"/>
    <property type="evidence" value="ECO:0007669"/>
    <property type="project" value="UniProtKB-KW"/>
</dbReference>
<evidence type="ECO:0000256" key="7">
    <source>
        <dbReference type="ARBA" id="ARBA00039448"/>
    </source>
</evidence>
<dbReference type="PANTHER" id="PTHR28554">
    <property type="entry name" value="39S RIBOSOMAL PROTEIN L45, MITOCHONDRIAL"/>
    <property type="match status" value="1"/>
</dbReference>
<comment type="subcellular location">
    <subcellularLocation>
        <location evidence="1">Mitochondrion</location>
    </subcellularLocation>
</comment>